<gene>
    <name evidence="11" type="ORF">KFL_007530050</name>
</gene>
<evidence type="ECO:0000256" key="6">
    <source>
        <dbReference type="ARBA" id="ARBA00022989"/>
    </source>
</evidence>
<dbReference type="AlphaFoldDB" id="A0A1Y1IRI6"/>
<keyword evidence="4 10" id="KW-0812">Transmembrane</keyword>
<organism evidence="11 12">
    <name type="scientific">Klebsormidium nitens</name>
    <name type="common">Green alga</name>
    <name type="synonym">Ulothrix nitens</name>
    <dbReference type="NCBI Taxonomy" id="105231"/>
    <lineage>
        <taxon>Eukaryota</taxon>
        <taxon>Viridiplantae</taxon>
        <taxon>Streptophyta</taxon>
        <taxon>Klebsormidiophyceae</taxon>
        <taxon>Klebsormidiales</taxon>
        <taxon>Klebsormidiaceae</taxon>
        <taxon>Klebsormidium</taxon>
    </lineage>
</organism>
<keyword evidence="6 10" id="KW-1133">Transmembrane helix</keyword>
<keyword evidence="7" id="KW-0496">Mitochondrion</keyword>
<accession>A0A1Y1IRI6</accession>
<proteinExistence type="inferred from homology"/>
<keyword evidence="5" id="KW-0999">Mitochondrion inner membrane</keyword>
<evidence type="ECO:0000313" key="11">
    <source>
        <dbReference type="EMBL" id="GAQ91257.1"/>
    </source>
</evidence>
<evidence type="ECO:0000256" key="5">
    <source>
        <dbReference type="ARBA" id="ARBA00022792"/>
    </source>
</evidence>
<dbReference type="InterPro" id="IPR026571">
    <property type="entry name" value="Tmem186"/>
</dbReference>
<dbReference type="EMBL" id="DF237702">
    <property type="protein sequence ID" value="GAQ91257.1"/>
    <property type="molecule type" value="Genomic_DNA"/>
</dbReference>
<evidence type="ECO:0000256" key="9">
    <source>
        <dbReference type="SAM" id="MobiDB-lite"/>
    </source>
</evidence>
<dbReference type="OrthoDB" id="6147888at2759"/>
<dbReference type="InterPro" id="IPR045325">
    <property type="entry name" value="TMEM70/TMEM186/TMEM223"/>
</dbReference>
<feature type="transmembrane region" description="Helical" evidence="10">
    <location>
        <begin position="195"/>
        <end position="215"/>
    </location>
</feature>
<comment type="similarity">
    <text evidence="2">Belongs to the TMEM186 family.</text>
</comment>
<dbReference type="PANTHER" id="PTHR13603:SF1">
    <property type="entry name" value="TRANSMEMBRANE PROTEIN 186"/>
    <property type="match status" value="1"/>
</dbReference>
<dbReference type="Pfam" id="PF06979">
    <property type="entry name" value="TMEM70"/>
    <property type="match status" value="1"/>
</dbReference>
<evidence type="ECO:0000256" key="4">
    <source>
        <dbReference type="ARBA" id="ARBA00022692"/>
    </source>
</evidence>
<evidence type="ECO:0000256" key="10">
    <source>
        <dbReference type="SAM" id="Phobius"/>
    </source>
</evidence>
<feature type="transmembrane region" description="Helical" evidence="10">
    <location>
        <begin position="227"/>
        <end position="248"/>
    </location>
</feature>
<evidence type="ECO:0000256" key="1">
    <source>
        <dbReference type="ARBA" id="ARBA00004448"/>
    </source>
</evidence>
<dbReference type="GO" id="GO:0005743">
    <property type="term" value="C:mitochondrial inner membrane"/>
    <property type="evidence" value="ECO:0007669"/>
    <property type="project" value="UniProtKB-SubCell"/>
</dbReference>
<keyword evidence="8 10" id="KW-0472">Membrane</keyword>
<evidence type="ECO:0000256" key="8">
    <source>
        <dbReference type="ARBA" id="ARBA00023136"/>
    </source>
</evidence>
<evidence type="ECO:0000313" key="12">
    <source>
        <dbReference type="Proteomes" id="UP000054558"/>
    </source>
</evidence>
<comment type="subcellular location">
    <subcellularLocation>
        <location evidence="1">Mitochondrion inner membrane</location>
        <topology evidence="1">Multi-pass membrane protein</topology>
    </subcellularLocation>
</comment>
<feature type="region of interest" description="Disordered" evidence="9">
    <location>
        <begin position="134"/>
        <end position="167"/>
    </location>
</feature>
<feature type="compositionally biased region" description="Polar residues" evidence="9">
    <location>
        <begin position="152"/>
        <end position="161"/>
    </location>
</feature>
<dbReference type="GO" id="GO:0005739">
    <property type="term" value="C:mitochondrion"/>
    <property type="evidence" value="ECO:0000318"/>
    <property type="project" value="GO_Central"/>
</dbReference>
<protein>
    <recommendedName>
        <fullName evidence="3">Transmembrane protein 186</fullName>
    </recommendedName>
</protein>
<sequence length="344" mass="37510">MIRVRHRLATLAQHLQSVASLRPSAVAQTQLLCDSVPKAPLLETLSAISSIGAANDQFGFGSLVNPQLTGCLVDIKQLSRRTPFAGPLEAELQAASARATGASTHKPECSRVVAEEHIRWPSAAIRGSSIRSRGHRWPAATTTTTTPPWQLRTFSSDSPPSNDAPELADKVVTSHEGAQEKLVLYRGRWIKPLRLLVRLKVLQLTGVSVLAIPIVQYTQHGHVTVGTYAAVGLVVSGAAIASAALWFYSRRYIGELSLLLPKKRAVRFSTLDFWGRRQDTDVAISRLVPPLKGLGPAALREVAQHAFVPLEVTGDRQYILSLRHGHLLEKDALIHLLTKDSQQV</sequence>
<evidence type="ECO:0000256" key="7">
    <source>
        <dbReference type="ARBA" id="ARBA00023128"/>
    </source>
</evidence>
<dbReference type="Proteomes" id="UP000054558">
    <property type="component" value="Unassembled WGS sequence"/>
</dbReference>
<name>A0A1Y1IRI6_KLENI</name>
<dbReference type="PANTHER" id="PTHR13603">
    <property type="entry name" value="TRANSMEMBRANE PROTEIN 186"/>
    <property type="match status" value="1"/>
</dbReference>
<keyword evidence="12" id="KW-1185">Reference proteome</keyword>
<reference evidence="11 12" key="1">
    <citation type="journal article" date="2014" name="Nat. Commun.">
        <title>Klebsormidium flaccidum genome reveals primary factors for plant terrestrial adaptation.</title>
        <authorList>
            <person name="Hori K."/>
            <person name="Maruyama F."/>
            <person name="Fujisawa T."/>
            <person name="Togashi T."/>
            <person name="Yamamoto N."/>
            <person name="Seo M."/>
            <person name="Sato S."/>
            <person name="Yamada T."/>
            <person name="Mori H."/>
            <person name="Tajima N."/>
            <person name="Moriyama T."/>
            <person name="Ikeuchi M."/>
            <person name="Watanabe M."/>
            <person name="Wada H."/>
            <person name="Kobayashi K."/>
            <person name="Saito M."/>
            <person name="Masuda T."/>
            <person name="Sasaki-Sekimoto Y."/>
            <person name="Mashiguchi K."/>
            <person name="Awai K."/>
            <person name="Shimojima M."/>
            <person name="Masuda S."/>
            <person name="Iwai M."/>
            <person name="Nobusawa T."/>
            <person name="Narise T."/>
            <person name="Kondo S."/>
            <person name="Saito H."/>
            <person name="Sato R."/>
            <person name="Murakawa M."/>
            <person name="Ihara Y."/>
            <person name="Oshima-Yamada Y."/>
            <person name="Ohtaka K."/>
            <person name="Satoh M."/>
            <person name="Sonobe K."/>
            <person name="Ishii M."/>
            <person name="Ohtani R."/>
            <person name="Kanamori-Sato M."/>
            <person name="Honoki R."/>
            <person name="Miyazaki D."/>
            <person name="Mochizuki H."/>
            <person name="Umetsu J."/>
            <person name="Higashi K."/>
            <person name="Shibata D."/>
            <person name="Kamiya Y."/>
            <person name="Sato N."/>
            <person name="Nakamura Y."/>
            <person name="Tabata S."/>
            <person name="Ida S."/>
            <person name="Kurokawa K."/>
            <person name="Ohta H."/>
        </authorList>
    </citation>
    <scope>NUCLEOTIDE SEQUENCE [LARGE SCALE GENOMIC DNA]</scope>
    <source>
        <strain evidence="11 12">NIES-2285</strain>
    </source>
</reference>
<evidence type="ECO:0000256" key="3">
    <source>
        <dbReference type="ARBA" id="ARBA00014604"/>
    </source>
</evidence>
<dbReference type="STRING" id="105231.A0A1Y1IRI6"/>
<feature type="compositionally biased region" description="Low complexity" evidence="9">
    <location>
        <begin position="138"/>
        <end position="148"/>
    </location>
</feature>
<evidence type="ECO:0000256" key="2">
    <source>
        <dbReference type="ARBA" id="ARBA00007020"/>
    </source>
</evidence>